<evidence type="ECO:0000256" key="2">
    <source>
        <dbReference type="ARBA" id="ARBA00006484"/>
    </source>
</evidence>
<evidence type="ECO:0000313" key="11">
    <source>
        <dbReference type="Proteomes" id="UP000436088"/>
    </source>
</evidence>
<protein>
    <recommendedName>
        <fullName evidence="4">3-oxoacyl-[acyl-carrier-protein] reductase</fullName>
        <ecNumber evidence="4">1.1.1.100</ecNumber>
    </recommendedName>
</protein>
<dbReference type="PANTHER" id="PTHR42879">
    <property type="entry name" value="3-OXOACYL-(ACYL-CARRIER-PROTEIN) REDUCTASE"/>
    <property type="match status" value="1"/>
</dbReference>
<reference evidence="10" key="1">
    <citation type="submission" date="2019-09" db="EMBL/GenBank/DDBJ databases">
        <title>Draft genome information of white flower Hibiscus syriacus.</title>
        <authorList>
            <person name="Kim Y.-M."/>
        </authorList>
    </citation>
    <scope>NUCLEOTIDE SEQUENCE [LARGE SCALE GENOMIC DNA]</scope>
    <source>
        <strain evidence="10">YM2019G1</strain>
    </source>
</reference>
<accession>A0A6A3BFJ7</accession>
<evidence type="ECO:0000256" key="7">
    <source>
        <dbReference type="ARBA" id="ARBA00022857"/>
    </source>
</evidence>
<evidence type="ECO:0000256" key="4">
    <source>
        <dbReference type="ARBA" id="ARBA00012948"/>
    </source>
</evidence>
<name>A0A6A3BFJ7_HIBSY</name>
<keyword evidence="7" id="KW-0521">NADP</keyword>
<dbReference type="Pfam" id="PF00106">
    <property type="entry name" value="adh_short"/>
    <property type="match status" value="1"/>
</dbReference>
<proteinExistence type="inferred from homology"/>
<dbReference type="Proteomes" id="UP000436088">
    <property type="component" value="Unassembled WGS sequence"/>
</dbReference>
<dbReference type="EMBL" id="VEPZ02000876">
    <property type="protein sequence ID" value="KAE8713499.1"/>
    <property type="molecule type" value="Genomic_DNA"/>
</dbReference>
<dbReference type="Gene3D" id="3.40.50.720">
    <property type="entry name" value="NAD(P)-binding Rossmann-like Domain"/>
    <property type="match status" value="1"/>
</dbReference>
<dbReference type="InterPro" id="IPR036291">
    <property type="entry name" value="NAD(P)-bd_dom_sf"/>
</dbReference>
<keyword evidence="5" id="KW-0444">Lipid biosynthesis</keyword>
<dbReference type="EC" id="1.1.1.100" evidence="4"/>
<keyword evidence="8" id="KW-0443">Lipid metabolism</keyword>
<evidence type="ECO:0000256" key="3">
    <source>
        <dbReference type="ARBA" id="ARBA00011881"/>
    </source>
</evidence>
<comment type="pathway">
    <text evidence="1">Lipid metabolism; fatty acid biosynthesis.</text>
</comment>
<evidence type="ECO:0000313" key="10">
    <source>
        <dbReference type="EMBL" id="KAE8713499.1"/>
    </source>
</evidence>
<keyword evidence="6" id="KW-0276">Fatty acid metabolism</keyword>
<comment type="subunit">
    <text evidence="3">Homotetramer.</text>
</comment>
<comment type="catalytic activity">
    <reaction evidence="9">
        <text>a (3R)-hydroxyacyl-[ACP] + NADP(+) = a 3-oxoacyl-[ACP] + NADPH + H(+)</text>
        <dbReference type="Rhea" id="RHEA:17397"/>
        <dbReference type="Rhea" id="RHEA-COMP:9916"/>
        <dbReference type="Rhea" id="RHEA-COMP:9945"/>
        <dbReference type="ChEBI" id="CHEBI:15378"/>
        <dbReference type="ChEBI" id="CHEBI:57783"/>
        <dbReference type="ChEBI" id="CHEBI:58349"/>
        <dbReference type="ChEBI" id="CHEBI:78776"/>
        <dbReference type="ChEBI" id="CHEBI:78827"/>
        <dbReference type="EC" id="1.1.1.100"/>
    </reaction>
</comment>
<dbReference type="InterPro" id="IPR050259">
    <property type="entry name" value="SDR"/>
</dbReference>
<evidence type="ECO:0000256" key="1">
    <source>
        <dbReference type="ARBA" id="ARBA00005194"/>
    </source>
</evidence>
<dbReference type="AlphaFoldDB" id="A0A6A3BFJ7"/>
<organism evidence="10 11">
    <name type="scientific">Hibiscus syriacus</name>
    <name type="common">Rose of Sharon</name>
    <dbReference type="NCBI Taxonomy" id="106335"/>
    <lineage>
        <taxon>Eukaryota</taxon>
        <taxon>Viridiplantae</taxon>
        <taxon>Streptophyta</taxon>
        <taxon>Embryophyta</taxon>
        <taxon>Tracheophyta</taxon>
        <taxon>Spermatophyta</taxon>
        <taxon>Magnoliopsida</taxon>
        <taxon>eudicotyledons</taxon>
        <taxon>Gunneridae</taxon>
        <taxon>Pentapetalae</taxon>
        <taxon>rosids</taxon>
        <taxon>malvids</taxon>
        <taxon>Malvales</taxon>
        <taxon>Malvaceae</taxon>
        <taxon>Malvoideae</taxon>
        <taxon>Hibiscus</taxon>
    </lineage>
</organism>
<evidence type="ECO:0000256" key="5">
    <source>
        <dbReference type="ARBA" id="ARBA00022516"/>
    </source>
</evidence>
<comment type="caution">
    <text evidence="10">The sequence shown here is derived from an EMBL/GenBank/DDBJ whole genome shotgun (WGS) entry which is preliminary data.</text>
</comment>
<comment type="similarity">
    <text evidence="2">Belongs to the short-chain dehydrogenases/reductases (SDR) family.</text>
</comment>
<dbReference type="GO" id="GO:0006633">
    <property type="term" value="P:fatty acid biosynthetic process"/>
    <property type="evidence" value="ECO:0007669"/>
    <property type="project" value="UniProtKB-KW"/>
</dbReference>
<evidence type="ECO:0000256" key="6">
    <source>
        <dbReference type="ARBA" id="ARBA00022832"/>
    </source>
</evidence>
<dbReference type="SUPFAM" id="SSF51735">
    <property type="entry name" value="NAD(P)-binding Rossmann-fold domains"/>
    <property type="match status" value="1"/>
</dbReference>
<gene>
    <name evidence="10" type="ORF">F3Y22_tig00110206pilonHSYRG00005</name>
</gene>
<evidence type="ECO:0000256" key="9">
    <source>
        <dbReference type="ARBA" id="ARBA00048508"/>
    </source>
</evidence>
<sequence>MAAVSGSNVVSLKSASRFADSSDRKFVQVRQWSPISGGFGSVQTRPSIGLQCKSRRSFASSGVKAQVATFEQASSEAAQKVEAPVAIVPEASRGIDKAVALTLGKAGCKVLVNYARSSKEAEEVLKEIESYGGQAVTFGGDERRCSTSFMMEGILKDAYDMEFIQEAIVNEVPISVDGDVPLAFCSVSLMGVPLNVWSEVFFRSLAERWGSVIEIKEETLQKKDFRVAQFLHHR</sequence>
<dbReference type="PANTHER" id="PTHR42879:SF2">
    <property type="entry name" value="3-OXOACYL-[ACYL-CARRIER-PROTEIN] REDUCTASE FABG"/>
    <property type="match status" value="1"/>
</dbReference>
<keyword evidence="11" id="KW-1185">Reference proteome</keyword>
<evidence type="ECO:0000256" key="8">
    <source>
        <dbReference type="ARBA" id="ARBA00023160"/>
    </source>
</evidence>
<keyword evidence="8" id="KW-0275">Fatty acid biosynthesis</keyword>
<dbReference type="GO" id="GO:0004316">
    <property type="term" value="F:3-oxoacyl-[acyl-carrier-protein] reductase (NADPH) activity"/>
    <property type="evidence" value="ECO:0007669"/>
    <property type="project" value="UniProtKB-EC"/>
</dbReference>
<dbReference type="InterPro" id="IPR002347">
    <property type="entry name" value="SDR_fam"/>
</dbReference>